<sequence length="257" mass="28470">MAETHFDDWVALRYERLWPELFEPGAIEPVVDVLAGLAGDGPALELGVGTGRIALPLSRRGVDVHGVELSPAMVERLRAQPGADAVGVTVGDFARVTTGRTFALVYLLRNTITNLTTQDEQVECFRTAAAHLAPGGRFVVENYVPELRRLPPGETIHVFARTPDHLGFEEYGDHVAQVAVSHHYWTVDGELRTFSSPHRYVWPSELDLMARLAGLTLSDRWSDWQRTPFTGDSRAHVSVWAKPSGQGTRSRSLPLIR</sequence>
<keyword evidence="2" id="KW-0808">Transferase</keyword>
<dbReference type="CDD" id="cd02440">
    <property type="entry name" value="AdoMet_MTases"/>
    <property type="match status" value="1"/>
</dbReference>
<dbReference type="GO" id="GO:0032259">
    <property type="term" value="P:methylation"/>
    <property type="evidence" value="ECO:0007669"/>
    <property type="project" value="UniProtKB-KW"/>
</dbReference>
<name>A0A1H2JDP7_9ACTN</name>
<dbReference type="OrthoDB" id="3172472at2"/>
<evidence type="ECO:0000313" key="2">
    <source>
        <dbReference type="EMBL" id="SDU54529.1"/>
    </source>
</evidence>
<dbReference type="STRING" id="419479.SAMN04488563_2582"/>
<dbReference type="EMBL" id="LT629791">
    <property type="protein sequence ID" value="SDU54529.1"/>
    <property type="molecule type" value="Genomic_DNA"/>
</dbReference>
<dbReference type="SUPFAM" id="SSF53335">
    <property type="entry name" value="S-adenosyl-L-methionine-dependent methyltransferases"/>
    <property type="match status" value="1"/>
</dbReference>
<protein>
    <submittedName>
        <fullName evidence="2">Methyltransferase domain-containing protein</fullName>
    </submittedName>
</protein>
<reference evidence="3" key="1">
    <citation type="submission" date="2016-10" db="EMBL/GenBank/DDBJ databases">
        <authorList>
            <person name="Varghese N."/>
            <person name="Submissions S."/>
        </authorList>
    </citation>
    <scope>NUCLEOTIDE SEQUENCE [LARGE SCALE GENOMIC DNA]</scope>
    <source>
        <strain evidence="3">DSM 45079</strain>
    </source>
</reference>
<proteinExistence type="predicted"/>
<dbReference type="Gene3D" id="3.40.50.150">
    <property type="entry name" value="Vaccinia Virus protein VP39"/>
    <property type="match status" value="1"/>
</dbReference>
<accession>A0A1H2JDP7</accession>
<keyword evidence="3" id="KW-1185">Reference proteome</keyword>
<dbReference type="RefSeq" id="WP_046769075.1">
    <property type="nucleotide sequence ID" value="NZ_KQ061230.1"/>
</dbReference>
<dbReference type="Proteomes" id="UP000182977">
    <property type="component" value="Chromosome I"/>
</dbReference>
<keyword evidence="2" id="KW-0489">Methyltransferase</keyword>
<organism evidence="2 3">
    <name type="scientific">Jiangella alkaliphila</name>
    <dbReference type="NCBI Taxonomy" id="419479"/>
    <lineage>
        <taxon>Bacteria</taxon>
        <taxon>Bacillati</taxon>
        <taxon>Actinomycetota</taxon>
        <taxon>Actinomycetes</taxon>
        <taxon>Jiangellales</taxon>
        <taxon>Jiangellaceae</taxon>
        <taxon>Jiangella</taxon>
    </lineage>
</organism>
<dbReference type="AlphaFoldDB" id="A0A1H2JDP7"/>
<evidence type="ECO:0000259" key="1">
    <source>
        <dbReference type="Pfam" id="PF13649"/>
    </source>
</evidence>
<gene>
    <name evidence="2" type="ORF">SAMN04488563_2582</name>
</gene>
<dbReference type="InterPro" id="IPR029063">
    <property type="entry name" value="SAM-dependent_MTases_sf"/>
</dbReference>
<evidence type="ECO:0000313" key="3">
    <source>
        <dbReference type="Proteomes" id="UP000182977"/>
    </source>
</evidence>
<dbReference type="InterPro" id="IPR041698">
    <property type="entry name" value="Methyltransf_25"/>
</dbReference>
<feature type="domain" description="Methyltransferase" evidence="1">
    <location>
        <begin position="44"/>
        <end position="136"/>
    </location>
</feature>
<dbReference type="Pfam" id="PF13649">
    <property type="entry name" value="Methyltransf_25"/>
    <property type="match status" value="1"/>
</dbReference>
<dbReference type="GO" id="GO:0008168">
    <property type="term" value="F:methyltransferase activity"/>
    <property type="evidence" value="ECO:0007669"/>
    <property type="project" value="UniProtKB-KW"/>
</dbReference>